<dbReference type="AlphaFoldDB" id="A0A5S9F529"/>
<dbReference type="PRINTS" id="PR00813">
    <property type="entry name" value="BCTERIALGSPG"/>
</dbReference>
<name>A0A5S9F529_UABAM</name>
<dbReference type="Pfam" id="PF07963">
    <property type="entry name" value="N_methyl"/>
    <property type="match status" value="1"/>
</dbReference>
<dbReference type="NCBIfam" id="TIGR02532">
    <property type="entry name" value="IV_pilin_GFxxxE"/>
    <property type="match status" value="1"/>
</dbReference>
<keyword evidence="1" id="KW-0488">Methylation</keyword>
<reference evidence="3 4" key="1">
    <citation type="submission" date="2019-08" db="EMBL/GenBank/DDBJ databases">
        <title>Complete genome sequence of Candidatus Uab amorphum.</title>
        <authorList>
            <person name="Shiratori T."/>
            <person name="Suzuki S."/>
            <person name="Kakizawa Y."/>
            <person name="Ishida K."/>
        </authorList>
    </citation>
    <scope>NUCLEOTIDE SEQUENCE [LARGE SCALE GENOMIC DNA]</scope>
    <source>
        <strain evidence="3 4">SRT547</strain>
    </source>
</reference>
<evidence type="ECO:0000313" key="4">
    <source>
        <dbReference type="Proteomes" id="UP000326354"/>
    </source>
</evidence>
<dbReference type="EMBL" id="AP019860">
    <property type="protein sequence ID" value="BBM85114.1"/>
    <property type="molecule type" value="Genomic_DNA"/>
</dbReference>
<keyword evidence="2" id="KW-0472">Membrane</keyword>
<protein>
    <submittedName>
        <fullName evidence="3">Prepilin-type N-terminal cleavage/methylation domain-containing protein</fullName>
    </submittedName>
</protein>
<dbReference type="OrthoDB" id="282718at2"/>
<dbReference type="GO" id="GO:0015628">
    <property type="term" value="P:protein secretion by the type II secretion system"/>
    <property type="evidence" value="ECO:0007669"/>
    <property type="project" value="InterPro"/>
</dbReference>
<dbReference type="InterPro" id="IPR012902">
    <property type="entry name" value="N_methyl_site"/>
</dbReference>
<dbReference type="SUPFAM" id="SSF54523">
    <property type="entry name" value="Pili subunits"/>
    <property type="match status" value="1"/>
</dbReference>
<keyword evidence="2" id="KW-1133">Transmembrane helix</keyword>
<keyword evidence="2" id="KW-0812">Transmembrane</keyword>
<sequence>MRKNPTSQIKAFTLVELLVVITILAILMGIILPALSSVVFKSQEKVCQVDISQIEIALKSYNSDFRDFPPSTVKALGLKEENNINSGNEALVLCLSSNLKTDTYYEFKDDNLENTDLDSSPVPLKTLTGSVFSTRDLLEVTDAWGNPYVYFHYRDLNSKTEQNYQINGAIQKAKPFAGKSKTGNFPGYGKYQIMSLGKDGTTGTEDDIRSK</sequence>
<dbReference type="Proteomes" id="UP000326354">
    <property type="component" value="Chromosome"/>
</dbReference>
<dbReference type="PANTHER" id="PTHR30093">
    <property type="entry name" value="GENERAL SECRETION PATHWAY PROTEIN G"/>
    <property type="match status" value="1"/>
</dbReference>
<organism evidence="3 4">
    <name type="scientific">Uabimicrobium amorphum</name>
    <dbReference type="NCBI Taxonomy" id="2596890"/>
    <lineage>
        <taxon>Bacteria</taxon>
        <taxon>Pseudomonadati</taxon>
        <taxon>Planctomycetota</taxon>
        <taxon>Candidatus Uabimicrobiia</taxon>
        <taxon>Candidatus Uabimicrobiales</taxon>
        <taxon>Candidatus Uabimicrobiaceae</taxon>
        <taxon>Candidatus Uabimicrobium</taxon>
    </lineage>
</organism>
<evidence type="ECO:0000313" key="3">
    <source>
        <dbReference type="EMBL" id="BBM85114.1"/>
    </source>
</evidence>
<gene>
    <name evidence="3" type="ORF">UABAM_03477</name>
</gene>
<dbReference type="RefSeq" id="WP_151969234.1">
    <property type="nucleotide sequence ID" value="NZ_AP019860.1"/>
</dbReference>
<dbReference type="KEGG" id="uam:UABAM_03477"/>
<accession>A0A5S9F529</accession>
<keyword evidence="4" id="KW-1185">Reference proteome</keyword>
<dbReference type="InterPro" id="IPR000983">
    <property type="entry name" value="Bac_GSPG_pilin"/>
</dbReference>
<proteinExistence type="predicted"/>
<feature type="transmembrane region" description="Helical" evidence="2">
    <location>
        <begin position="12"/>
        <end position="35"/>
    </location>
</feature>
<dbReference type="Gene3D" id="3.30.700.10">
    <property type="entry name" value="Glycoprotein, Type 4 Pilin"/>
    <property type="match status" value="1"/>
</dbReference>
<dbReference type="GO" id="GO:0015627">
    <property type="term" value="C:type II protein secretion system complex"/>
    <property type="evidence" value="ECO:0007669"/>
    <property type="project" value="InterPro"/>
</dbReference>
<dbReference type="InterPro" id="IPR045584">
    <property type="entry name" value="Pilin-like"/>
</dbReference>
<dbReference type="PANTHER" id="PTHR30093:SF2">
    <property type="entry name" value="TYPE II SECRETION SYSTEM PROTEIN H"/>
    <property type="match status" value="1"/>
</dbReference>
<evidence type="ECO:0000256" key="1">
    <source>
        <dbReference type="ARBA" id="ARBA00022481"/>
    </source>
</evidence>
<evidence type="ECO:0000256" key="2">
    <source>
        <dbReference type="SAM" id="Phobius"/>
    </source>
</evidence>